<accession>C5M5M7</accession>
<dbReference type="EMBL" id="GG692396">
    <property type="protein sequence ID" value="EER34297.1"/>
    <property type="molecule type" value="Genomic_DNA"/>
</dbReference>
<dbReference type="GeneID" id="8295881"/>
<keyword evidence="1" id="KW-0732">Signal</keyword>
<keyword evidence="3" id="KW-1185">Reference proteome</keyword>
<evidence type="ECO:0000313" key="2">
    <source>
        <dbReference type="EMBL" id="EER34297.1"/>
    </source>
</evidence>
<dbReference type="VEuPathDB" id="FungiDB:CTRG_01157"/>
<dbReference type="OrthoDB" id="4009871at2759"/>
<organism evidence="2 3">
    <name type="scientific">Candida tropicalis (strain ATCC MYA-3404 / T1)</name>
    <name type="common">Yeast</name>
    <dbReference type="NCBI Taxonomy" id="294747"/>
    <lineage>
        <taxon>Eukaryota</taxon>
        <taxon>Fungi</taxon>
        <taxon>Dikarya</taxon>
        <taxon>Ascomycota</taxon>
        <taxon>Saccharomycotina</taxon>
        <taxon>Pichiomycetes</taxon>
        <taxon>Debaryomycetaceae</taxon>
        <taxon>Candida/Lodderomyces clade</taxon>
        <taxon>Candida</taxon>
    </lineage>
</organism>
<feature type="signal peptide" evidence="1">
    <location>
        <begin position="1"/>
        <end position="23"/>
    </location>
</feature>
<dbReference type="Proteomes" id="UP000002037">
    <property type="component" value="Unassembled WGS sequence"/>
</dbReference>
<reference evidence="2 3" key="1">
    <citation type="journal article" date="2009" name="Nature">
        <title>Evolution of pathogenicity and sexual reproduction in eight Candida genomes.</title>
        <authorList>
            <person name="Butler G."/>
            <person name="Rasmussen M.D."/>
            <person name="Lin M.F."/>
            <person name="Santos M.A."/>
            <person name="Sakthikumar S."/>
            <person name="Munro C.A."/>
            <person name="Rheinbay E."/>
            <person name="Grabherr M."/>
            <person name="Forche A."/>
            <person name="Reedy J.L."/>
            <person name="Agrafioti I."/>
            <person name="Arnaud M.B."/>
            <person name="Bates S."/>
            <person name="Brown A.J."/>
            <person name="Brunke S."/>
            <person name="Costanzo M.C."/>
            <person name="Fitzpatrick D.A."/>
            <person name="de Groot P.W."/>
            <person name="Harris D."/>
            <person name="Hoyer L.L."/>
            <person name="Hube B."/>
            <person name="Klis F.M."/>
            <person name="Kodira C."/>
            <person name="Lennard N."/>
            <person name="Logue M.E."/>
            <person name="Martin R."/>
            <person name="Neiman A.M."/>
            <person name="Nikolaou E."/>
            <person name="Quail M.A."/>
            <person name="Quinn J."/>
            <person name="Santos M.C."/>
            <person name="Schmitzberger F.F."/>
            <person name="Sherlock G."/>
            <person name="Shah P."/>
            <person name="Silverstein K.A."/>
            <person name="Skrzypek M.S."/>
            <person name="Soll D."/>
            <person name="Staggs R."/>
            <person name="Stansfield I."/>
            <person name="Stumpf M.P."/>
            <person name="Sudbery P.E."/>
            <person name="Srikantha T."/>
            <person name="Zeng Q."/>
            <person name="Berman J."/>
            <person name="Berriman M."/>
            <person name="Heitman J."/>
            <person name="Gow N.A."/>
            <person name="Lorenz M.C."/>
            <person name="Birren B.W."/>
            <person name="Kellis M."/>
            <person name="Cuomo C.A."/>
        </authorList>
    </citation>
    <scope>NUCLEOTIDE SEQUENCE [LARGE SCALE GENOMIC DNA]</scope>
    <source>
        <strain evidence="3">ATCC MYA-3404 / T1</strain>
    </source>
</reference>
<sequence length="236" mass="27274">MFPFKILLSWFVILIIDLPSTFQSQHDLLEKRHVQPNDLQFYNQGSRSSLSYLYQKRDETFNIQSKKKKYKFHKHEDDDDHAHNRHYIVKVKEKMTTTMLTSKTTEFADREIQKIADSKDGWQVNLGLYLDKGIGKELLDSSSCDSDSDEGKKKKFFIFADGTPDGIKELVSNDNIVHVLDKGNTTSLFFDNSSMANNSTDNYTAALKNFKIKESSSKSIKYGLLQLCIWLMFSLI</sequence>
<dbReference type="AlphaFoldDB" id="C5M5M7"/>
<name>C5M5M7_CANTT</name>
<dbReference type="STRING" id="294747.C5M5M7"/>
<dbReference type="RefSeq" id="XP_002546852.1">
    <property type="nucleotide sequence ID" value="XM_002546806.1"/>
</dbReference>
<protein>
    <submittedName>
        <fullName evidence="2">Uncharacterized protein</fullName>
    </submittedName>
</protein>
<evidence type="ECO:0000256" key="1">
    <source>
        <dbReference type="SAM" id="SignalP"/>
    </source>
</evidence>
<dbReference type="KEGG" id="ctp:CTRG_01157"/>
<proteinExistence type="predicted"/>
<gene>
    <name evidence="2" type="ORF">CTRG_01157</name>
</gene>
<feature type="chain" id="PRO_5002952712" evidence="1">
    <location>
        <begin position="24"/>
        <end position="236"/>
    </location>
</feature>
<evidence type="ECO:0000313" key="3">
    <source>
        <dbReference type="Proteomes" id="UP000002037"/>
    </source>
</evidence>
<dbReference type="HOGENOM" id="CLU_1219554_0_0_1"/>